<dbReference type="Gene3D" id="3.30.750.24">
    <property type="entry name" value="STAS domain"/>
    <property type="match status" value="1"/>
</dbReference>
<name>A0ABS0NFF9_9ACTN</name>
<organism evidence="3 4">
    <name type="scientific">Streptomyces pactum</name>
    <dbReference type="NCBI Taxonomy" id="68249"/>
    <lineage>
        <taxon>Bacteria</taxon>
        <taxon>Bacillati</taxon>
        <taxon>Actinomycetota</taxon>
        <taxon>Actinomycetes</taxon>
        <taxon>Kitasatosporales</taxon>
        <taxon>Streptomycetaceae</taxon>
        <taxon>Streptomyces</taxon>
    </lineage>
</organism>
<accession>A0ABS0NFF9</accession>
<protein>
    <submittedName>
        <fullName evidence="3">MEDS domain-containing protein</fullName>
    </submittedName>
</protein>
<evidence type="ECO:0000259" key="2">
    <source>
        <dbReference type="Pfam" id="PF14417"/>
    </source>
</evidence>
<dbReference type="Pfam" id="PF14417">
    <property type="entry name" value="MEDS"/>
    <property type="match status" value="1"/>
</dbReference>
<keyword evidence="4" id="KW-1185">Reference proteome</keyword>
<dbReference type="EMBL" id="JACYXC010000001">
    <property type="protein sequence ID" value="MBH5333924.1"/>
    <property type="molecule type" value="Genomic_DNA"/>
</dbReference>
<proteinExistence type="predicted"/>
<sequence length="291" mass="31390">MHGPCLYPGGEAAADRHVAVEYASDDEWARHLVPFVRDGLVGGEQVQYYADATDPDVVTRTLADRGVDVDSALRRGQLVVATAEETYLSGAGFDPDVTIRFWREAVSEAAARGFTGVRTVGEMSWTARDVAGAERMLEYELRMHYEVVERLPARSWCFYDRRLLSQEDLEVLAAAHLTRSSADAAPGGRPGLSVTPLSGPPGFRLAGSAGYESRHVIASTAAALAASPARRPTLDLSLLDHLDIAALADLADAARRRSCGTPVRMLGAPPALHRLLELFPELGEGLEVADR</sequence>
<feature type="domain" description="MEDS" evidence="2">
    <location>
        <begin position="16"/>
        <end position="176"/>
    </location>
</feature>
<dbReference type="RefSeq" id="WP_197987678.1">
    <property type="nucleotide sequence ID" value="NZ_JACYXC010000001.1"/>
</dbReference>
<gene>
    <name evidence="3" type="ORF">IHE55_03550</name>
</gene>
<evidence type="ECO:0000313" key="3">
    <source>
        <dbReference type="EMBL" id="MBH5333924.1"/>
    </source>
</evidence>
<evidence type="ECO:0000313" key="4">
    <source>
        <dbReference type="Proteomes" id="UP000807371"/>
    </source>
</evidence>
<dbReference type="InterPro" id="IPR025847">
    <property type="entry name" value="MEDS_domain"/>
</dbReference>
<feature type="domain" description="MlaB-like STAS" evidence="1">
    <location>
        <begin position="204"/>
        <end position="278"/>
    </location>
</feature>
<comment type="caution">
    <text evidence="3">The sequence shown here is derived from an EMBL/GenBank/DDBJ whole genome shotgun (WGS) entry which is preliminary data.</text>
</comment>
<dbReference type="InterPro" id="IPR036513">
    <property type="entry name" value="STAS_dom_sf"/>
</dbReference>
<dbReference type="Pfam" id="PF13466">
    <property type="entry name" value="STAS_2"/>
    <property type="match status" value="1"/>
</dbReference>
<dbReference type="InterPro" id="IPR058548">
    <property type="entry name" value="MlaB-like_STAS"/>
</dbReference>
<reference evidence="3 4" key="1">
    <citation type="submission" date="2020-09" db="EMBL/GenBank/DDBJ databases">
        <title>Biosynthesis of the nuclear factor of activated T cells inhibitor NFAT-133 and its congeners in Streptomyces pactum.</title>
        <authorList>
            <person name="Zhou W."/>
            <person name="Posri P."/>
            <person name="Abugrain M.E."/>
            <person name="Weisberg A.J."/>
            <person name="Chang J.H."/>
            <person name="Mahmud T."/>
        </authorList>
    </citation>
    <scope>NUCLEOTIDE SEQUENCE [LARGE SCALE GENOMIC DNA]</scope>
    <source>
        <strain evidence="3 4">ATCC 27456</strain>
    </source>
</reference>
<dbReference type="Proteomes" id="UP000807371">
    <property type="component" value="Unassembled WGS sequence"/>
</dbReference>
<evidence type="ECO:0000259" key="1">
    <source>
        <dbReference type="Pfam" id="PF13466"/>
    </source>
</evidence>